<gene>
    <name evidence="1" type="primary">opp4A</name>
    <name evidence="1" type="ORF">SH601_11795</name>
</gene>
<dbReference type="Proteomes" id="UP001277972">
    <property type="component" value="Unassembled WGS sequence"/>
</dbReference>
<keyword evidence="2" id="KW-1185">Reference proteome</keyword>
<evidence type="ECO:0000313" key="2">
    <source>
        <dbReference type="Proteomes" id="UP001277972"/>
    </source>
</evidence>
<sequence length="612" mass="68374">MSKEKLRLLVLAIVASFVVLLAACSDNADEAGQDTGTDDESDDVEEVEEDGDTEGLYSIEDFENIKGEDEAIIDGGELTYGLVSDGPFEGLLNGNFYGRNPDAEVLEWFDEPIFTWDENYVYTNDGAATYEMSDDNHTITITIRDNVNWHDGEPVTAEDVEFAHEVIADPDYDGVRFDSVLQNVEGIQEYHDGEADSISGIEVVDEKTVKITYIEATPSLVTGGIWTYPLAKHIFGDMDVADMSSSPEVRQNPIGFGPYKVESIEPGESVVYTKNEDYWRGEPALDKVTLKVINPDVAAEALKTGEVDMVSSFNVDQFPDNADASNLTWLGTIDRAYNYIGFKLGEWDEENNINIYNPDAKMADANLRKAMAHAIDNDTVGERFYHGLRWSATTLIGPSHPQFHDSENEGLVYDPELAKEILDEAGYEDVTGDGFREDPDGNELVMNFASMSGGDTAEPLVQYYIQAWEEIGLNVQMLEGRLHEPNSFYDRIRADDEDIDVFQAAWGTGIDVDPSGLYGEKAFYNYTRWVNEENNELLAKGLSEDAFDDDKRIDIYNDWQQLMVDEVPVLPTLYRAILVPVNNRVQNFAVGDGTGYYRYQVGVSAEEPEVAE</sequence>
<protein>
    <submittedName>
        <fullName evidence="1">Oligopeptide ABC transporter substrate-binding protein</fullName>
    </submittedName>
</protein>
<evidence type="ECO:0000313" key="1">
    <source>
        <dbReference type="EMBL" id="MDX8046664.1"/>
    </source>
</evidence>
<accession>A0ACC6M6U9</accession>
<name>A0ACC6M6U9_9BACI</name>
<dbReference type="EMBL" id="JAWZSR010000006">
    <property type="protein sequence ID" value="MDX8046664.1"/>
    <property type="molecule type" value="Genomic_DNA"/>
</dbReference>
<organism evidence="1 2">
    <name type="scientific">Gracilibacillus pellucidus</name>
    <dbReference type="NCBI Taxonomy" id="3095368"/>
    <lineage>
        <taxon>Bacteria</taxon>
        <taxon>Bacillati</taxon>
        <taxon>Bacillota</taxon>
        <taxon>Bacilli</taxon>
        <taxon>Bacillales</taxon>
        <taxon>Bacillaceae</taxon>
        <taxon>Gracilibacillus</taxon>
    </lineage>
</organism>
<proteinExistence type="predicted"/>
<comment type="caution">
    <text evidence="1">The sequence shown here is derived from an EMBL/GenBank/DDBJ whole genome shotgun (WGS) entry which is preliminary data.</text>
</comment>
<reference evidence="1" key="1">
    <citation type="submission" date="2023-11" db="EMBL/GenBank/DDBJ databases">
        <title>Gracilibacillus pellucida a moderately halophilic bacterium isolated from saline soil in Xinjiang province.</title>
        <authorList>
            <person name="Zhang Z."/>
            <person name="Tan F."/>
            <person name="Wang Y."/>
            <person name="Xia M."/>
        </authorList>
    </citation>
    <scope>NUCLEOTIDE SEQUENCE</scope>
    <source>
        <strain evidence="1">S3-1-1</strain>
    </source>
</reference>